<keyword evidence="1" id="KW-0732">Signal</keyword>
<evidence type="ECO:0000313" key="3">
    <source>
        <dbReference type="Proteomes" id="UP000011724"/>
    </source>
</evidence>
<dbReference type="Pfam" id="PF09055">
    <property type="entry name" value="Sod_Ni"/>
    <property type="match status" value="1"/>
</dbReference>
<dbReference type="GO" id="GO:0004784">
    <property type="term" value="F:superoxide dismutase activity"/>
    <property type="evidence" value="ECO:0007669"/>
    <property type="project" value="InterPro"/>
</dbReference>
<dbReference type="Gene3D" id="1.20.120.400">
    <property type="entry name" value="Nickel-containing superoxide dismutase"/>
    <property type="match status" value="1"/>
</dbReference>
<reference evidence="3" key="2">
    <citation type="journal article" date="2013" name="Stand. Genomic Sci.">
        <title>Complete genome sequence of Desulfocapsa sulfexigens, a marine deltaproteobacterium specialized in disproportionating inorganic sulfur compounds.</title>
        <authorList>
            <person name="Finster K.W."/>
            <person name="Kjeldsen K.U."/>
            <person name="Kube M."/>
            <person name="Reinhardt R."/>
            <person name="Mussmann M."/>
            <person name="Amann R."/>
            <person name="Schreiber L."/>
        </authorList>
    </citation>
    <scope>NUCLEOTIDE SEQUENCE [LARGE SCALE GENOMIC DNA]</scope>
    <source>
        <strain evidence="3">DSM 10523 / SB164P1</strain>
    </source>
</reference>
<dbReference type="InterPro" id="IPR014123">
    <property type="entry name" value="Superoxide_dismutase_Ni-type"/>
</dbReference>
<evidence type="ECO:0008006" key="4">
    <source>
        <dbReference type="Google" id="ProtNLM"/>
    </source>
</evidence>
<evidence type="ECO:0000313" key="2">
    <source>
        <dbReference type="EMBL" id="CCH47833.1"/>
    </source>
</evidence>
<feature type="signal peptide" evidence="1">
    <location>
        <begin position="1"/>
        <end position="25"/>
    </location>
</feature>
<dbReference type="SUPFAM" id="SSF109770">
    <property type="entry name" value="Nickel-containing superoxide dismutase, NiSOD"/>
    <property type="match status" value="1"/>
</dbReference>
<sequence>MKQFKSLSFIIFIAILLVLPSQALAHCQVPCGIYDDNARVEALLEDVATIRKAVTMLQELVDKTDIQSRQQFVRWVDNKEIHAQKIISTISDYFLTQRVKADQKDYVERLKKHHAVIVGAMKAKQNASIEPVDALEGYVKALLEYYPEHKH</sequence>
<dbReference type="PATRIC" id="fig|879567.3.peg.619"/>
<accession>M1WUS6</accession>
<name>M1WUS6_PSEP2</name>
<keyword evidence="3" id="KW-1185">Reference proteome</keyword>
<gene>
    <name evidence="2" type="ordered locus">BN4_10596</name>
</gene>
<dbReference type="GO" id="GO:0016151">
    <property type="term" value="F:nickel cation binding"/>
    <property type="evidence" value="ECO:0007669"/>
    <property type="project" value="InterPro"/>
</dbReference>
<protein>
    <recommendedName>
        <fullName evidence="4">Superoxide dismutase</fullName>
    </recommendedName>
</protein>
<feature type="chain" id="PRO_5004019064" description="Superoxide dismutase" evidence="1">
    <location>
        <begin position="26"/>
        <end position="151"/>
    </location>
</feature>
<proteinExistence type="predicted"/>
<dbReference type="RefSeq" id="WP_015413887.1">
    <property type="nucleotide sequence ID" value="NC_020409.1"/>
</dbReference>
<dbReference type="HOGENOM" id="CLU_1737442_0_0_7"/>
<evidence type="ECO:0000256" key="1">
    <source>
        <dbReference type="SAM" id="SignalP"/>
    </source>
</evidence>
<dbReference type="EMBL" id="FO203427">
    <property type="protein sequence ID" value="CCH47833.1"/>
    <property type="molecule type" value="Genomic_DNA"/>
</dbReference>
<dbReference type="BioCyc" id="DPIE1322246:BN4_RS03070-MONOMER"/>
<organism evidence="2 3">
    <name type="scientific">Pseudodesulfovibrio piezophilus (strain DSM 21447 / JCM 15486 / C1TLV30)</name>
    <name type="common">Desulfovibrio piezophilus</name>
    <dbReference type="NCBI Taxonomy" id="1322246"/>
    <lineage>
        <taxon>Bacteria</taxon>
        <taxon>Pseudomonadati</taxon>
        <taxon>Thermodesulfobacteriota</taxon>
        <taxon>Desulfovibrionia</taxon>
        <taxon>Desulfovibrionales</taxon>
        <taxon>Desulfovibrionaceae</taxon>
    </lineage>
</organism>
<dbReference type="AlphaFoldDB" id="M1WUS6"/>
<dbReference type="eggNOG" id="ENOG5030SMP">
    <property type="taxonomic scope" value="Bacteria"/>
</dbReference>
<dbReference type="KEGG" id="dpi:BN4_10596"/>
<dbReference type="Proteomes" id="UP000011724">
    <property type="component" value="Chromosome"/>
</dbReference>
<reference evidence="2 3" key="1">
    <citation type="journal article" date="2013" name="PLoS ONE">
        <title>The first genomic and proteomic characterization of a deep-sea sulfate reducer: insights into the piezophilic lifestyle of Desulfovibrio piezophilus.</title>
        <authorList>
            <person name="Pradel N."/>
            <person name="Ji B."/>
            <person name="Gimenez G."/>
            <person name="Talla E."/>
            <person name="Lenoble P."/>
            <person name="Garel M."/>
            <person name="Tamburini C."/>
            <person name="Fourquet P."/>
            <person name="Lebrun R."/>
            <person name="Bertin P."/>
            <person name="Denis Y."/>
            <person name="Pophillat M."/>
            <person name="Barbe V."/>
            <person name="Ollivier B."/>
            <person name="Dolla A."/>
        </authorList>
    </citation>
    <scope>NUCLEOTIDE SEQUENCE [LARGE SCALE GENOMIC DNA]</scope>
    <source>
        <strain evidence="3">DSM 10523 / SB164P1</strain>
    </source>
</reference>
<dbReference type="InterPro" id="IPR036502">
    <property type="entry name" value="NiSOD_sf"/>
</dbReference>
<dbReference type="OrthoDB" id="9790847at2"/>